<evidence type="ECO:0000256" key="1">
    <source>
        <dbReference type="ARBA" id="ARBA00022441"/>
    </source>
</evidence>
<keyword evidence="1" id="KW-0880">Kelch repeat</keyword>
<dbReference type="RefSeq" id="XP_060444920.1">
    <property type="nucleotide sequence ID" value="XM_060594603.1"/>
</dbReference>
<accession>A0AAI9ZQP1</accession>
<evidence type="ECO:0000313" key="5">
    <source>
        <dbReference type="EMBL" id="KAK1636313.1"/>
    </source>
</evidence>
<dbReference type="SMART" id="SM00829">
    <property type="entry name" value="PKS_ER"/>
    <property type="match status" value="1"/>
</dbReference>
<feature type="domain" description="Enoyl reductase (ER)" evidence="4">
    <location>
        <begin position="378"/>
        <end position="678"/>
    </location>
</feature>
<dbReference type="InterPro" id="IPR006652">
    <property type="entry name" value="Kelch_1"/>
</dbReference>
<dbReference type="SUPFAM" id="SSF50129">
    <property type="entry name" value="GroES-like"/>
    <property type="match status" value="1"/>
</dbReference>
<dbReference type="Pfam" id="PF01344">
    <property type="entry name" value="Kelch_1"/>
    <property type="match status" value="2"/>
</dbReference>
<evidence type="ECO:0000256" key="2">
    <source>
        <dbReference type="ARBA" id="ARBA00022737"/>
    </source>
</evidence>
<dbReference type="Gene3D" id="3.40.50.720">
    <property type="entry name" value="NAD(P)-binding Rossmann-like Domain"/>
    <property type="match status" value="1"/>
</dbReference>
<dbReference type="CDD" id="cd08267">
    <property type="entry name" value="MDR1"/>
    <property type="match status" value="1"/>
</dbReference>
<dbReference type="GO" id="GO:0016491">
    <property type="term" value="F:oxidoreductase activity"/>
    <property type="evidence" value="ECO:0007669"/>
    <property type="project" value="InterPro"/>
</dbReference>
<keyword evidence="3" id="KW-0732">Signal</keyword>
<dbReference type="SUPFAM" id="SSF51735">
    <property type="entry name" value="NAD(P)-binding Rossmann-fold domains"/>
    <property type="match status" value="1"/>
</dbReference>
<keyword evidence="2" id="KW-0677">Repeat</keyword>
<dbReference type="InterPro" id="IPR036291">
    <property type="entry name" value="NAD(P)-bd_dom_sf"/>
</dbReference>
<gene>
    <name evidence="5" type="ORF">BDP81DRAFT_472167</name>
</gene>
<dbReference type="AlphaFoldDB" id="A0AAI9ZQP1"/>
<reference evidence="5" key="1">
    <citation type="submission" date="2021-06" db="EMBL/GenBank/DDBJ databases">
        <title>Comparative genomics, transcriptomics and evolutionary studies reveal genomic signatures of adaptation to plant cell wall in hemibiotrophic fungi.</title>
        <authorList>
            <consortium name="DOE Joint Genome Institute"/>
            <person name="Baroncelli R."/>
            <person name="Diaz J.F."/>
            <person name="Benocci T."/>
            <person name="Peng M."/>
            <person name="Battaglia E."/>
            <person name="Haridas S."/>
            <person name="Andreopoulos W."/>
            <person name="Labutti K."/>
            <person name="Pangilinan J."/>
            <person name="Floch G.L."/>
            <person name="Makela M.R."/>
            <person name="Henrissat B."/>
            <person name="Grigoriev I.V."/>
            <person name="Crouch J.A."/>
            <person name="De Vries R.P."/>
            <person name="Sukno S.A."/>
            <person name="Thon M.R."/>
        </authorList>
    </citation>
    <scope>NUCLEOTIDE SEQUENCE</scope>
    <source>
        <strain evidence="5">CBS 102054</strain>
    </source>
</reference>
<evidence type="ECO:0000256" key="3">
    <source>
        <dbReference type="SAM" id="SignalP"/>
    </source>
</evidence>
<dbReference type="Gene3D" id="2.120.10.80">
    <property type="entry name" value="Kelch-type beta propeller"/>
    <property type="match status" value="2"/>
</dbReference>
<dbReference type="Gene3D" id="3.90.180.10">
    <property type="entry name" value="Medium-chain alcohol dehydrogenases, catalytic domain"/>
    <property type="match status" value="2"/>
</dbReference>
<dbReference type="SUPFAM" id="SSF117281">
    <property type="entry name" value="Kelch motif"/>
    <property type="match status" value="1"/>
</dbReference>
<organism evidence="5 6">
    <name type="scientific">Colletotrichum phormii</name>
    <dbReference type="NCBI Taxonomy" id="359342"/>
    <lineage>
        <taxon>Eukaryota</taxon>
        <taxon>Fungi</taxon>
        <taxon>Dikarya</taxon>
        <taxon>Ascomycota</taxon>
        <taxon>Pezizomycotina</taxon>
        <taxon>Sordariomycetes</taxon>
        <taxon>Hypocreomycetidae</taxon>
        <taxon>Glomerellales</taxon>
        <taxon>Glomerellaceae</taxon>
        <taxon>Colletotrichum</taxon>
        <taxon>Colletotrichum acutatum species complex</taxon>
    </lineage>
</organism>
<dbReference type="SMART" id="SM00612">
    <property type="entry name" value="Kelch"/>
    <property type="match status" value="5"/>
</dbReference>
<protein>
    <recommendedName>
        <fullName evidence="4">Enoyl reductase (ER) domain-containing protein</fullName>
    </recommendedName>
</protein>
<name>A0AAI9ZQP1_9PEZI</name>
<comment type="caution">
    <text evidence="5">The sequence shown here is derived from an EMBL/GenBank/DDBJ whole genome shotgun (WGS) entry which is preliminary data.</text>
</comment>
<dbReference type="InterPro" id="IPR015915">
    <property type="entry name" value="Kelch-typ_b-propeller"/>
</dbReference>
<dbReference type="EMBL" id="JAHMHQ010000011">
    <property type="protein sequence ID" value="KAK1636313.1"/>
    <property type="molecule type" value="Genomic_DNA"/>
</dbReference>
<dbReference type="PANTHER" id="PTHR45632:SF3">
    <property type="entry name" value="KELCH-LIKE PROTEIN 32"/>
    <property type="match status" value="1"/>
</dbReference>
<dbReference type="GeneID" id="85479465"/>
<evidence type="ECO:0000259" key="4">
    <source>
        <dbReference type="SMART" id="SM00829"/>
    </source>
</evidence>
<dbReference type="Pfam" id="PF13602">
    <property type="entry name" value="ADH_zinc_N_2"/>
    <property type="match status" value="1"/>
</dbReference>
<dbReference type="InterPro" id="IPR020843">
    <property type="entry name" value="ER"/>
</dbReference>
<feature type="signal peptide" evidence="3">
    <location>
        <begin position="1"/>
        <end position="22"/>
    </location>
</feature>
<feature type="chain" id="PRO_5042533588" description="Enoyl reductase (ER) domain-containing protein" evidence="3">
    <location>
        <begin position="23"/>
        <end position="724"/>
    </location>
</feature>
<keyword evidence="6" id="KW-1185">Reference proteome</keyword>
<evidence type="ECO:0000313" key="6">
    <source>
        <dbReference type="Proteomes" id="UP001243989"/>
    </source>
</evidence>
<dbReference type="InterPro" id="IPR011032">
    <property type="entry name" value="GroES-like_sf"/>
</dbReference>
<proteinExistence type="predicted"/>
<dbReference type="PANTHER" id="PTHR45632">
    <property type="entry name" value="LD33804P"/>
    <property type="match status" value="1"/>
</dbReference>
<dbReference type="Proteomes" id="UP001243989">
    <property type="component" value="Unassembled WGS sequence"/>
</dbReference>
<sequence length="724" mass="78277">MLTKRLAYCLSLLPLLSGQSAAAPAPPKCTLSTTETWEVPKPLGGGPRQEQAVVALGDNIYVLAGIEPDASQPTGVSTIDSVEVYNVPKDEWSFAAPLPIPMNHANAAAANGKVYILGELSGGAEFRATPNCYEYDPATNAWTELPPMPNGAERGSSILSVTGNRIIVAGGISLLELGEDGLQETVDTVSSYNFITKEWESLPSLPEGREHAGGGVIGNNFYLVGGRFRSQTAVRDTVYVLDLKTLKWSERARMPTPRGGVSVAVVRQRIYTFGGEGNLDPEAGFVFNETEPMNTPHHGMAAVAYNGSVYTPGGGIRDFGIVDNMEVLHPNLLSCIRIEMGCNDIWIDIRRLRLCWALLFAYDIQRTWKLGSTAPSKRLENSLSLNEKATPPDASSLPLDHVLIEVISAGINPVEYKLPEIPVFGKFMIQSNTSPGSDFCGRIRSKNGADGFSEGQIVLGALSIGTKLPQFGSLGQLLIAPSSNIAPLPMGVSPTMQQRSERLVFINGGSGGVGSFTIQFAEAAGAYVVASCSTAKVDLCKRLGADEVIDYRKLNVVTELKRKGCVFDIAVDNVGSPEALYECCSYFLKSKGVFVQVGMSKSMGGMLRRSLLPGFFGGGKRKFHSVRVKPSREDLEQIGKLIVEGKARVLIDEKFEWRDAPKVYAKLRERRTTGKIIVHVSKACKQKLLSFHAQVLFIGQLSKAHSPNNLAITLEPGNSEKFFG</sequence>